<dbReference type="InterPro" id="IPR035965">
    <property type="entry name" value="PAS-like_dom_sf"/>
</dbReference>
<organism evidence="5 6">
    <name type="scientific">Xanthomonas boreopolis</name>
    <dbReference type="NCBI Taxonomy" id="86183"/>
    <lineage>
        <taxon>Bacteria</taxon>
        <taxon>Pseudomonadati</taxon>
        <taxon>Pseudomonadota</taxon>
        <taxon>Gammaproteobacteria</taxon>
        <taxon>Lysobacterales</taxon>
        <taxon>Lysobacteraceae</taxon>
        <taxon>Xanthomonas</taxon>
    </lineage>
</organism>
<keyword evidence="1" id="KW-0472">Membrane</keyword>
<dbReference type="EMBL" id="BNBA01000026">
    <property type="protein sequence ID" value="GHH57600.1"/>
    <property type="molecule type" value="Genomic_DNA"/>
</dbReference>
<dbReference type="SMART" id="SM00052">
    <property type="entry name" value="EAL"/>
    <property type="match status" value="1"/>
</dbReference>
<comment type="caution">
    <text evidence="5">The sequence shown here is derived from an EMBL/GenBank/DDBJ whole genome shotgun (WGS) entry which is preliminary data.</text>
</comment>
<name>A0A919F9Y7_9XANT</name>
<accession>A0A919F9Y7</accession>
<feature type="domain" description="GGDEF" evidence="4">
    <location>
        <begin position="354"/>
        <end position="484"/>
    </location>
</feature>
<feature type="domain" description="PAS" evidence="2">
    <location>
        <begin position="102"/>
        <end position="151"/>
    </location>
</feature>
<dbReference type="PROSITE" id="PS50112">
    <property type="entry name" value="PAS"/>
    <property type="match status" value="2"/>
</dbReference>
<feature type="domain" description="EAL" evidence="3">
    <location>
        <begin position="492"/>
        <end position="746"/>
    </location>
</feature>
<dbReference type="SUPFAM" id="SSF55073">
    <property type="entry name" value="Nucleotide cyclase"/>
    <property type="match status" value="1"/>
</dbReference>
<dbReference type="InterPro" id="IPR001633">
    <property type="entry name" value="EAL_dom"/>
</dbReference>
<dbReference type="SUPFAM" id="SSF55785">
    <property type="entry name" value="PYP-like sensor domain (PAS domain)"/>
    <property type="match status" value="2"/>
</dbReference>
<dbReference type="NCBIfam" id="TIGR00229">
    <property type="entry name" value="sensory_box"/>
    <property type="match status" value="2"/>
</dbReference>
<keyword evidence="1" id="KW-1133">Transmembrane helix</keyword>
<dbReference type="PANTHER" id="PTHR44757:SF2">
    <property type="entry name" value="BIOFILM ARCHITECTURE MAINTENANCE PROTEIN MBAA"/>
    <property type="match status" value="1"/>
</dbReference>
<dbReference type="CDD" id="cd00130">
    <property type="entry name" value="PAS"/>
    <property type="match status" value="2"/>
</dbReference>
<dbReference type="Pfam" id="PF00563">
    <property type="entry name" value="EAL"/>
    <property type="match status" value="1"/>
</dbReference>
<evidence type="ECO:0000259" key="2">
    <source>
        <dbReference type="PROSITE" id="PS50112"/>
    </source>
</evidence>
<dbReference type="RefSeq" id="WP_434029698.1">
    <property type="nucleotide sequence ID" value="NZ_BNBA01000026.1"/>
</dbReference>
<dbReference type="InterPro" id="IPR029787">
    <property type="entry name" value="Nucleotide_cyclase"/>
</dbReference>
<gene>
    <name evidence="5" type="ORF">GCM10009090_28950</name>
</gene>
<dbReference type="SUPFAM" id="SSF141868">
    <property type="entry name" value="EAL domain-like"/>
    <property type="match status" value="1"/>
</dbReference>
<dbReference type="InterPro" id="IPR043128">
    <property type="entry name" value="Rev_trsase/Diguanyl_cyclase"/>
</dbReference>
<keyword evidence="1" id="KW-0812">Transmembrane</keyword>
<keyword evidence="6" id="KW-1185">Reference proteome</keyword>
<dbReference type="PROSITE" id="PS50883">
    <property type="entry name" value="EAL"/>
    <property type="match status" value="1"/>
</dbReference>
<evidence type="ECO:0000259" key="3">
    <source>
        <dbReference type="PROSITE" id="PS50883"/>
    </source>
</evidence>
<reference evidence="5" key="1">
    <citation type="journal article" date="2014" name="Int. J. Syst. Evol. Microbiol.">
        <title>Complete genome sequence of Corynebacterium casei LMG S-19264T (=DSM 44701T), isolated from a smear-ripened cheese.</title>
        <authorList>
            <consortium name="US DOE Joint Genome Institute (JGI-PGF)"/>
            <person name="Walter F."/>
            <person name="Albersmeier A."/>
            <person name="Kalinowski J."/>
            <person name="Ruckert C."/>
        </authorList>
    </citation>
    <scope>NUCLEOTIDE SEQUENCE</scope>
    <source>
        <strain evidence="5">JCM 13306</strain>
    </source>
</reference>
<dbReference type="AlphaFoldDB" id="A0A919F9Y7"/>
<dbReference type="InterPro" id="IPR000160">
    <property type="entry name" value="GGDEF_dom"/>
</dbReference>
<dbReference type="Gene3D" id="3.30.70.270">
    <property type="match status" value="1"/>
</dbReference>
<protein>
    <recommendedName>
        <fullName evidence="7">Diguanylate cyclase</fullName>
    </recommendedName>
</protein>
<feature type="domain" description="PAS" evidence="2">
    <location>
        <begin position="204"/>
        <end position="270"/>
    </location>
</feature>
<evidence type="ECO:0000313" key="5">
    <source>
        <dbReference type="EMBL" id="GHH57600.1"/>
    </source>
</evidence>
<dbReference type="InterPro" id="IPR035919">
    <property type="entry name" value="EAL_sf"/>
</dbReference>
<proteinExistence type="predicted"/>
<reference evidence="5" key="2">
    <citation type="submission" date="2020-09" db="EMBL/GenBank/DDBJ databases">
        <authorList>
            <person name="Sun Q."/>
            <person name="Ohkuma M."/>
        </authorList>
    </citation>
    <scope>NUCLEOTIDE SEQUENCE</scope>
    <source>
        <strain evidence="5">JCM 13306</strain>
    </source>
</reference>
<feature type="transmembrane region" description="Helical" evidence="1">
    <location>
        <begin position="38"/>
        <end position="61"/>
    </location>
</feature>
<sequence length="746" mass="83086">MRQLRSRRWQWRGVLGFGVLAALLLAFAATGHGEALRPRWMFMALAIALLAVYGLSLAYLLRSLWHAERRQAQLLSDLRTGNEDLRRAHLAGGVGTWWIGPDGEWLHLAPQTMQMFGLGRRDVAVAAFVERVHPDDRHKVKRILAQAREGRQGFDVTCRLLLGQAEHWIAVRGAMVEDDGERRMTGTVVDISERMEIEALATDAQYRFQRIFEISPLPCWLFDLETLRFLEVNPAAIRQYGYSREEFLSMRVLDIGLPEQAERLAQQLRQPDPPGRGTLLTVVHRHRDGTRMDVRVHTTMLEIGGLQARLVLAENVSEYMAYQRELAHRASHDAATGLLNVPALAEQLQEAALPRYAVAHVQLRGLQLIGDTLGRRVGEDVLHHLCVRLQSLAEEYGWLAFQPSEDFVLAIGEEHDPDRALQALEAMLSEPVRGRDSLHSLDVRIGVARFPEDGLRADEVIAQAAQAAHAAREADVTVMHFEKAIATRLSERLHLIGRLHEAIDRGEFELHYQPILDARSGAPAALEALVRWLSPEHRQVSTGEFVKLCEDTGLILPLGRWAIHQGARDRRRLADAGWEALPIAINVSALQFLNSDVAGDVAAACREFGLGHGALHVELTETSLVRDPDQALQTMNALHAQGVRISLDDFGTGFSSMSYLQHMPLDSLKIDRSFVADVDGNPRNAAICRTLITLGHSLGLRVIAEGVERPEQQAWLVANGCDQLQGYLLGTPAPLDGIIAYLRGRA</sequence>
<evidence type="ECO:0000259" key="4">
    <source>
        <dbReference type="PROSITE" id="PS50887"/>
    </source>
</evidence>
<dbReference type="SMART" id="SM00267">
    <property type="entry name" value="GGDEF"/>
    <property type="match status" value="1"/>
</dbReference>
<evidence type="ECO:0008006" key="7">
    <source>
        <dbReference type="Google" id="ProtNLM"/>
    </source>
</evidence>
<dbReference type="Proteomes" id="UP000623958">
    <property type="component" value="Unassembled WGS sequence"/>
</dbReference>
<dbReference type="SMART" id="SM00091">
    <property type="entry name" value="PAS"/>
    <property type="match status" value="2"/>
</dbReference>
<dbReference type="Gene3D" id="3.30.450.20">
    <property type="entry name" value="PAS domain"/>
    <property type="match status" value="2"/>
</dbReference>
<dbReference type="InterPro" id="IPR052155">
    <property type="entry name" value="Biofilm_reg_signaling"/>
</dbReference>
<dbReference type="InterPro" id="IPR000014">
    <property type="entry name" value="PAS"/>
</dbReference>
<evidence type="ECO:0000313" key="6">
    <source>
        <dbReference type="Proteomes" id="UP000623958"/>
    </source>
</evidence>
<dbReference type="Pfam" id="PF13188">
    <property type="entry name" value="PAS_8"/>
    <property type="match status" value="1"/>
</dbReference>
<dbReference type="CDD" id="cd01948">
    <property type="entry name" value="EAL"/>
    <property type="match status" value="1"/>
</dbReference>
<evidence type="ECO:0000256" key="1">
    <source>
        <dbReference type="SAM" id="Phobius"/>
    </source>
</evidence>
<dbReference type="Pfam" id="PF00990">
    <property type="entry name" value="GGDEF"/>
    <property type="match status" value="1"/>
</dbReference>
<dbReference type="PANTHER" id="PTHR44757">
    <property type="entry name" value="DIGUANYLATE CYCLASE DGCP"/>
    <property type="match status" value="1"/>
</dbReference>
<dbReference type="Gene3D" id="3.20.20.450">
    <property type="entry name" value="EAL domain"/>
    <property type="match status" value="1"/>
</dbReference>
<dbReference type="PROSITE" id="PS50887">
    <property type="entry name" value="GGDEF"/>
    <property type="match status" value="1"/>
</dbReference>